<name>A0A1U7NIG6_9FIRM</name>
<feature type="transmembrane region" description="Helical" evidence="1">
    <location>
        <begin position="21"/>
        <end position="41"/>
    </location>
</feature>
<dbReference type="RefSeq" id="WP_075817832.1">
    <property type="nucleotide sequence ID" value="NZ_CATATF010000014.1"/>
</dbReference>
<keyword evidence="1" id="KW-0472">Membrane</keyword>
<feature type="transmembrane region" description="Helical" evidence="1">
    <location>
        <begin position="145"/>
        <end position="165"/>
    </location>
</feature>
<proteinExistence type="predicted"/>
<evidence type="ECO:0008006" key="4">
    <source>
        <dbReference type="Google" id="ProtNLM"/>
    </source>
</evidence>
<dbReference type="EMBL" id="MPJW01000061">
    <property type="protein sequence ID" value="OLU42314.1"/>
    <property type="molecule type" value="Genomic_DNA"/>
</dbReference>
<dbReference type="AlphaFoldDB" id="A0A1U7NIG6"/>
<keyword evidence="1" id="KW-1133">Transmembrane helix</keyword>
<feature type="transmembrane region" description="Helical" evidence="1">
    <location>
        <begin position="202"/>
        <end position="221"/>
    </location>
</feature>
<keyword evidence="3" id="KW-1185">Reference proteome</keyword>
<feature type="transmembrane region" description="Helical" evidence="1">
    <location>
        <begin position="122"/>
        <end position="139"/>
    </location>
</feature>
<evidence type="ECO:0000313" key="3">
    <source>
        <dbReference type="Proteomes" id="UP000186341"/>
    </source>
</evidence>
<comment type="caution">
    <text evidence="2">The sequence shown here is derived from an EMBL/GenBank/DDBJ whole genome shotgun (WGS) entry which is preliminary data.</text>
</comment>
<protein>
    <recommendedName>
        <fullName evidence="4">Glycosyltransferase RgtA/B/C/D-like domain-containing protein</fullName>
    </recommendedName>
</protein>
<accession>A0A1U7NIG6</accession>
<feature type="transmembrane region" description="Helical" evidence="1">
    <location>
        <begin position="94"/>
        <end position="113"/>
    </location>
</feature>
<feature type="transmembrane region" description="Helical" evidence="1">
    <location>
        <begin position="563"/>
        <end position="584"/>
    </location>
</feature>
<sequence>MFGTVGERMVSEKKKDVAKPWILFALIGLLILFRFLLAAGLGNTINSEAGYDDGWFVNSSYLHSYVTANSAWSMIKSPVYFVFLWFVRKSHIPLWFWSSLLWLAVSGLCWFIMSRLTKNRKILFFGFIFILFCPIAFDYRSGLKIYRSMFMAPWLGLFFESYLLLTMDFWLKKKVPLKSVFWDIGLVSVTYPIAYLSKEDGLWLLAVLIFTVSACLIRIGVEIAEYLRNNRILNDGFSSLLKRNGVLILLLALPFCVSFAANETVRCINEKAFGVRLINSRTEGELAHFASLVYEIDSSKRDSIYWAPNDALFSAIEASPTLKNEPELLKRIYKGSFFDLSKEQIHGDFIPWVILSALADSKTWESGEKTQAFFGQVNDEIEEAFRQGKLKKQEGRFFLTKQAGSRSVEEIFNLWPYMVNTLRGSILLDSYKVTMKPSIDSNSGTFKKAQNTAHEDLFAPANQANQEQLWNNRKIANGIAELIFWIYRIMNPLLLLTGFISWVYLLLNQFRQISGEPKIIYLLSSVFCMIGIWIAYVFVVSWFSEFIFIEDGLDDWARSILTFYTAGGITLQYLTEVFSVLLVFEFFKKLKSTRPLNP</sequence>
<feature type="transmembrane region" description="Helical" evidence="1">
    <location>
        <begin position="241"/>
        <end position="261"/>
    </location>
</feature>
<keyword evidence="1" id="KW-0812">Transmembrane</keyword>
<gene>
    <name evidence="2" type="ORF">BO222_01765</name>
</gene>
<dbReference type="Proteomes" id="UP000186341">
    <property type="component" value="Unassembled WGS sequence"/>
</dbReference>
<feature type="transmembrane region" description="Helical" evidence="1">
    <location>
        <begin position="519"/>
        <end position="543"/>
    </location>
</feature>
<feature type="transmembrane region" description="Helical" evidence="1">
    <location>
        <begin position="482"/>
        <end position="507"/>
    </location>
</feature>
<organism evidence="2 3">
    <name type="scientific">Ileibacterium valens</name>
    <dbReference type="NCBI Taxonomy" id="1862668"/>
    <lineage>
        <taxon>Bacteria</taxon>
        <taxon>Bacillati</taxon>
        <taxon>Bacillota</taxon>
        <taxon>Erysipelotrichia</taxon>
        <taxon>Erysipelotrichales</taxon>
        <taxon>Erysipelotrichaceae</taxon>
        <taxon>Ileibacterium</taxon>
    </lineage>
</organism>
<evidence type="ECO:0000313" key="2">
    <source>
        <dbReference type="EMBL" id="OLU42314.1"/>
    </source>
</evidence>
<evidence type="ECO:0000256" key="1">
    <source>
        <dbReference type="SAM" id="Phobius"/>
    </source>
</evidence>
<reference evidence="2 3" key="1">
    <citation type="submission" date="2016-11" db="EMBL/GenBank/DDBJ databases">
        <title>Description of two novel members of the family Erysipelotrichaceae: Ileibacterium lipovorans gen. nov., sp. nov. and Dubosiella newyorkensis, gen. nov., sp. nov.</title>
        <authorList>
            <person name="Cox L.M."/>
            <person name="Sohn J."/>
            <person name="Tyrrell K.L."/>
            <person name="Citron D.M."/>
            <person name="Lawson P.A."/>
            <person name="Patel N.B."/>
            <person name="Iizumi T."/>
            <person name="Perez-Perez G.I."/>
            <person name="Goldstein E.J."/>
            <person name="Blaser M.J."/>
        </authorList>
    </citation>
    <scope>NUCLEOTIDE SEQUENCE [LARGE SCALE GENOMIC DNA]</scope>
    <source>
        <strain evidence="2 3">NYU-BL-A3</strain>
    </source>
</reference>